<evidence type="ECO:0000313" key="6">
    <source>
        <dbReference type="EMBL" id="GGD15232.1"/>
    </source>
</evidence>
<sequence length="274" mass="31261">MTQNTGKEMSFLNHLEELRWVLVRSTVAILVLAGGAFFIKDFVYNQIIFGPKDPNFITYRFFCQITQYFGVEGAEICDAKMPFIIQNTAMGGQVSFLIWTCITVGFIVGFPYILWEFWKFISPAFYKNEKKYARAFIIVSSFLFFLGVAFGYFIITPLSVYFFGSFSASSEIINEFNLESYTSMIKTSTIACGLLFELPVLIYFLTKIGLVSPSFLRKYRKYALIIVLILSAIITPPDIISQIIVAIPIMILYEISIFISAVVIRRQEKATKTV</sequence>
<proteinExistence type="inferred from homology"/>
<evidence type="ECO:0000313" key="7">
    <source>
        <dbReference type="Proteomes" id="UP000625735"/>
    </source>
</evidence>
<keyword evidence="4 5" id="KW-0472">Membrane</keyword>
<dbReference type="NCBIfam" id="TIGR00945">
    <property type="entry name" value="tatC"/>
    <property type="match status" value="1"/>
</dbReference>
<keyword evidence="5" id="KW-0653">Protein transport</keyword>
<dbReference type="EMBL" id="BMFG01000001">
    <property type="protein sequence ID" value="GGD15232.1"/>
    <property type="molecule type" value="Genomic_DNA"/>
</dbReference>
<name>A0A917D9X4_9FLAO</name>
<evidence type="ECO:0000256" key="5">
    <source>
        <dbReference type="HAMAP-Rule" id="MF_00902"/>
    </source>
</evidence>
<dbReference type="GO" id="GO:0065002">
    <property type="term" value="P:intracellular protein transmembrane transport"/>
    <property type="evidence" value="ECO:0007669"/>
    <property type="project" value="TreeGrafter"/>
</dbReference>
<accession>A0A917D9X4</accession>
<dbReference type="GO" id="GO:0043953">
    <property type="term" value="P:protein transport by the Tat complex"/>
    <property type="evidence" value="ECO:0007669"/>
    <property type="project" value="UniProtKB-UniRule"/>
</dbReference>
<feature type="transmembrane region" description="Helical" evidence="5">
    <location>
        <begin position="96"/>
        <end position="115"/>
    </location>
</feature>
<feature type="transmembrane region" description="Helical" evidence="5">
    <location>
        <begin position="21"/>
        <end position="39"/>
    </location>
</feature>
<reference evidence="6" key="2">
    <citation type="submission" date="2020-09" db="EMBL/GenBank/DDBJ databases">
        <authorList>
            <person name="Sun Q."/>
            <person name="Zhou Y."/>
        </authorList>
    </citation>
    <scope>NUCLEOTIDE SEQUENCE</scope>
    <source>
        <strain evidence="6">CGMCC 1.12506</strain>
    </source>
</reference>
<keyword evidence="3 5" id="KW-1133">Transmembrane helix</keyword>
<dbReference type="GO" id="GO:0033281">
    <property type="term" value="C:TAT protein transport complex"/>
    <property type="evidence" value="ECO:0007669"/>
    <property type="project" value="UniProtKB-UniRule"/>
</dbReference>
<comment type="similarity">
    <text evidence="5">Belongs to the TatC family.</text>
</comment>
<comment type="subunit">
    <text evidence="5">Forms a complex with TatA.</text>
</comment>
<comment type="caution">
    <text evidence="6">The sequence shown here is derived from an EMBL/GenBank/DDBJ whole genome shotgun (WGS) entry which is preliminary data.</text>
</comment>
<keyword evidence="5" id="KW-0811">Translocation</keyword>
<feature type="transmembrane region" description="Helical" evidence="5">
    <location>
        <begin position="184"/>
        <end position="206"/>
    </location>
</feature>
<dbReference type="PANTHER" id="PTHR30371">
    <property type="entry name" value="SEC-INDEPENDENT PROTEIN TRANSLOCASE PROTEIN TATC"/>
    <property type="match status" value="1"/>
</dbReference>
<dbReference type="InterPro" id="IPR002033">
    <property type="entry name" value="TatC"/>
</dbReference>
<gene>
    <name evidence="5 6" type="primary">tatC</name>
    <name evidence="6" type="ORF">GCM10011343_02720</name>
</gene>
<dbReference type="AlphaFoldDB" id="A0A917D9X4"/>
<evidence type="ECO:0000256" key="2">
    <source>
        <dbReference type="ARBA" id="ARBA00022692"/>
    </source>
</evidence>
<keyword evidence="7" id="KW-1185">Reference proteome</keyword>
<dbReference type="GO" id="GO:0009977">
    <property type="term" value="F:proton motive force dependent protein transmembrane transporter activity"/>
    <property type="evidence" value="ECO:0007669"/>
    <property type="project" value="TreeGrafter"/>
</dbReference>
<reference evidence="6" key="1">
    <citation type="journal article" date="2014" name="Int. J. Syst. Evol. Microbiol.">
        <title>Complete genome sequence of Corynebacterium casei LMG S-19264T (=DSM 44701T), isolated from a smear-ripened cheese.</title>
        <authorList>
            <consortium name="US DOE Joint Genome Institute (JGI-PGF)"/>
            <person name="Walter F."/>
            <person name="Albersmeier A."/>
            <person name="Kalinowski J."/>
            <person name="Ruckert C."/>
        </authorList>
    </citation>
    <scope>NUCLEOTIDE SEQUENCE</scope>
    <source>
        <strain evidence="6">CGMCC 1.12506</strain>
    </source>
</reference>
<keyword evidence="2 5" id="KW-0812">Transmembrane</keyword>
<dbReference type="HAMAP" id="MF_00902">
    <property type="entry name" value="TatC"/>
    <property type="match status" value="1"/>
</dbReference>
<feature type="transmembrane region" description="Helical" evidence="5">
    <location>
        <begin position="136"/>
        <end position="164"/>
    </location>
</feature>
<organism evidence="6 7">
    <name type="scientific">Flavobacterium orientale</name>
    <dbReference type="NCBI Taxonomy" id="1756020"/>
    <lineage>
        <taxon>Bacteria</taxon>
        <taxon>Pseudomonadati</taxon>
        <taxon>Bacteroidota</taxon>
        <taxon>Flavobacteriia</taxon>
        <taxon>Flavobacteriales</taxon>
        <taxon>Flavobacteriaceae</taxon>
        <taxon>Flavobacterium</taxon>
    </lineage>
</organism>
<dbReference type="Pfam" id="PF00902">
    <property type="entry name" value="TatC"/>
    <property type="match status" value="1"/>
</dbReference>
<comment type="subcellular location">
    <subcellularLocation>
        <location evidence="5">Cell membrane</location>
        <topology evidence="5">Multi-pass membrane protein</topology>
    </subcellularLocation>
    <subcellularLocation>
        <location evidence="1">Membrane</location>
        <topology evidence="1">Multi-pass membrane protein</topology>
    </subcellularLocation>
</comment>
<evidence type="ECO:0000256" key="4">
    <source>
        <dbReference type="ARBA" id="ARBA00023136"/>
    </source>
</evidence>
<feature type="transmembrane region" description="Helical" evidence="5">
    <location>
        <begin position="218"/>
        <end position="234"/>
    </location>
</feature>
<dbReference type="RefSeq" id="WP_188360705.1">
    <property type="nucleotide sequence ID" value="NZ_BMFG01000001.1"/>
</dbReference>
<evidence type="ECO:0000256" key="1">
    <source>
        <dbReference type="ARBA" id="ARBA00004141"/>
    </source>
</evidence>
<keyword evidence="5" id="KW-0813">Transport</keyword>
<dbReference type="Proteomes" id="UP000625735">
    <property type="component" value="Unassembled WGS sequence"/>
</dbReference>
<dbReference type="PANTHER" id="PTHR30371:SF0">
    <property type="entry name" value="SEC-INDEPENDENT PROTEIN TRANSLOCASE PROTEIN TATC, CHLOROPLASTIC-RELATED"/>
    <property type="match status" value="1"/>
</dbReference>
<comment type="function">
    <text evidence="5">Part of the twin-arginine translocation (Tat) system that transports large folded proteins containing a characteristic twin-arginine motif in their signal peptide across membranes.</text>
</comment>
<feature type="transmembrane region" description="Helical" evidence="5">
    <location>
        <begin position="240"/>
        <end position="264"/>
    </location>
</feature>
<evidence type="ECO:0000256" key="3">
    <source>
        <dbReference type="ARBA" id="ARBA00022989"/>
    </source>
</evidence>
<dbReference type="PRINTS" id="PR01840">
    <property type="entry name" value="TATCFAMILY"/>
</dbReference>
<protein>
    <recommendedName>
        <fullName evidence="5">Sec-independent protein translocase protein TatC</fullName>
    </recommendedName>
</protein>
<keyword evidence="5" id="KW-1003">Cell membrane</keyword>